<comment type="caution">
    <text evidence="1">The sequence shown here is derived from an EMBL/GenBank/DDBJ whole genome shotgun (WGS) entry which is preliminary data.</text>
</comment>
<accession>A0AAD8PLT5</accession>
<sequence length="70" mass="7492">QIGGELSPPGRPKVAAQDDVDYARLCAASVVGAMGDVARQRLGVGRVWVSLWRGRGDARRSAVLFVLDNK</sequence>
<organism evidence="1 2">
    <name type="scientific">Colletotrichum navitas</name>
    <dbReference type="NCBI Taxonomy" id="681940"/>
    <lineage>
        <taxon>Eukaryota</taxon>
        <taxon>Fungi</taxon>
        <taxon>Dikarya</taxon>
        <taxon>Ascomycota</taxon>
        <taxon>Pezizomycotina</taxon>
        <taxon>Sordariomycetes</taxon>
        <taxon>Hypocreomycetidae</taxon>
        <taxon>Glomerellales</taxon>
        <taxon>Glomerellaceae</taxon>
        <taxon>Colletotrichum</taxon>
        <taxon>Colletotrichum graminicola species complex</taxon>
    </lineage>
</organism>
<evidence type="ECO:0000313" key="1">
    <source>
        <dbReference type="EMBL" id="KAK1569679.1"/>
    </source>
</evidence>
<gene>
    <name evidence="1" type="ORF">LY79DRAFT_499294</name>
</gene>
<feature type="non-terminal residue" evidence="1">
    <location>
        <position position="70"/>
    </location>
</feature>
<dbReference type="AlphaFoldDB" id="A0AAD8PLT5"/>
<dbReference type="Proteomes" id="UP001230504">
    <property type="component" value="Unassembled WGS sequence"/>
</dbReference>
<dbReference type="EMBL" id="JAHLJV010000126">
    <property type="protein sequence ID" value="KAK1569679.1"/>
    <property type="molecule type" value="Genomic_DNA"/>
</dbReference>
<reference evidence="1" key="1">
    <citation type="submission" date="2021-06" db="EMBL/GenBank/DDBJ databases">
        <title>Comparative genomics, transcriptomics and evolutionary studies reveal genomic signatures of adaptation to plant cell wall in hemibiotrophic fungi.</title>
        <authorList>
            <consortium name="DOE Joint Genome Institute"/>
            <person name="Baroncelli R."/>
            <person name="Diaz J.F."/>
            <person name="Benocci T."/>
            <person name="Peng M."/>
            <person name="Battaglia E."/>
            <person name="Haridas S."/>
            <person name="Andreopoulos W."/>
            <person name="Labutti K."/>
            <person name="Pangilinan J."/>
            <person name="Floch G.L."/>
            <person name="Makela M.R."/>
            <person name="Henrissat B."/>
            <person name="Grigoriev I.V."/>
            <person name="Crouch J.A."/>
            <person name="De Vries R.P."/>
            <person name="Sukno S.A."/>
            <person name="Thon M.R."/>
        </authorList>
    </citation>
    <scope>NUCLEOTIDE SEQUENCE</scope>
    <source>
        <strain evidence="1">CBS 125086</strain>
    </source>
</reference>
<keyword evidence="2" id="KW-1185">Reference proteome</keyword>
<protein>
    <submittedName>
        <fullName evidence="1">Uncharacterized protein</fullName>
    </submittedName>
</protein>
<proteinExistence type="predicted"/>
<evidence type="ECO:0000313" key="2">
    <source>
        <dbReference type="Proteomes" id="UP001230504"/>
    </source>
</evidence>
<name>A0AAD8PLT5_9PEZI</name>
<dbReference type="RefSeq" id="XP_060407888.1">
    <property type="nucleotide sequence ID" value="XM_060553353.1"/>
</dbReference>
<feature type="non-terminal residue" evidence="1">
    <location>
        <position position="1"/>
    </location>
</feature>
<dbReference type="GeneID" id="85437593"/>